<dbReference type="InterPro" id="IPR023186">
    <property type="entry name" value="IUNH"/>
</dbReference>
<evidence type="ECO:0000256" key="1">
    <source>
        <dbReference type="ARBA" id="ARBA00022801"/>
    </source>
</evidence>
<evidence type="ECO:0000259" key="3">
    <source>
        <dbReference type="Pfam" id="PF01156"/>
    </source>
</evidence>
<dbReference type="GO" id="GO:0006152">
    <property type="term" value="P:purine nucleoside catabolic process"/>
    <property type="evidence" value="ECO:0007669"/>
    <property type="project" value="TreeGrafter"/>
</dbReference>
<dbReference type="AlphaFoldDB" id="A0A1B7XL89"/>
<protein>
    <recommendedName>
        <fullName evidence="3">Inosine/uridine-preferring nucleoside hydrolase domain-containing protein</fullName>
    </recommendedName>
</protein>
<accession>A0A1B7XL89</accession>
<dbReference type="PANTHER" id="PTHR12304:SF4">
    <property type="entry name" value="URIDINE NUCLEOSIDASE"/>
    <property type="match status" value="1"/>
</dbReference>
<dbReference type="GO" id="GO:0008477">
    <property type="term" value="F:purine nucleosidase activity"/>
    <property type="evidence" value="ECO:0007669"/>
    <property type="project" value="TreeGrafter"/>
</dbReference>
<evidence type="ECO:0000313" key="4">
    <source>
        <dbReference type="EMBL" id="OBQ56288.1"/>
    </source>
</evidence>
<dbReference type="EMBL" id="JXMS01000003">
    <property type="protein sequence ID" value="OBQ56288.1"/>
    <property type="molecule type" value="Genomic_DNA"/>
</dbReference>
<dbReference type="SUPFAM" id="SSF53590">
    <property type="entry name" value="Nucleoside hydrolase"/>
    <property type="match status" value="1"/>
</dbReference>
<dbReference type="PANTHER" id="PTHR12304">
    <property type="entry name" value="INOSINE-URIDINE PREFERRING NUCLEOSIDE HYDROLASE"/>
    <property type="match status" value="1"/>
</dbReference>
<reference evidence="4 5" key="1">
    <citation type="submission" date="2015-01" db="EMBL/GenBank/DDBJ databases">
        <title>Desulfovibrio sp. JC271 draft genome sequence.</title>
        <authorList>
            <person name="Shivani Y."/>
            <person name="Subhash Y."/>
            <person name="Sasikala C."/>
            <person name="Ramana C.V."/>
        </authorList>
    </citation>
    <scope>NUCLEOTIDE SEQUENCE [LARGE SCALE GENOMIC DNA]</scope>
    <source>
        <strain evidence="4 5">JC271</strain>
    </source>
</reference>
<sequence>MFLKNSDAIPLVIDTDNAFGMPVRDLDDGIALIISLVSEQIDVKGVVASACNCRAHEAAQNTLHLFEQFGITHIPVGLGAETPLSGNREAHHQYLDAKVQGKGAVYWNDAPVVPSRNVSALPNGVDVLIDAVRANPHEIVLVALGSFTNIALALRKAPDIVPMVREIVHMGGSFEPQEGEMRFDWDTPDIPKEVWDTTLRFNTWYDKQATAEVLQSGIPVCFITANVTSNFYLQNTQVEQLCDNAKGELGSYLMRLILPWQKWSIAERKLAGAHMHDPLTILALLDRSVCTYRYMKADVLGFLAGYELFPQNESRLWKTCQNTFIPKVKVATNLRTARAEQLLQDLLLRAVTLESNE</sequence>
<keyword evidence="1" id="KW-0378">Hydrolase</keyword>
<dbReference type="InterPro" id="IPR001910">
    <property type="entry name" value="Inosine/uridine_hydrolase_dom"/>
</dbReference>
<evidence type="ECO:0000313" key="5">
    <source>
        <dbReference type="Proteomes" id="UP000091979"/>
    </source>
</evidence>
<dbReference type="STRING" id="1560234.SP90_02970"/>
<dbReference type="GO" id="GO:0005829">
    <property type="term" value="C:cytosol"/>
    <property type="evidence" value="ECO:0007669"/>
    <property type="project" value="TreeGrafter"/>
</dbReference>
<gene>
    <name evidence="4" type="ORF">SP90_02970</name>
</gene>
<dbReference type="OrthoDB" id="9797882at2"/>
<dbReference type="InterPro" id="IPR036452">
    <property type="entry name" value="Ribo_hydro-like"/>
</dbReference>
<organism evidence="4 5">
    <name type="scientific">Halodesulfovibrio spirochaetisodalis</name>
    <dbReference type="NCBI Taxonomy" id="1560234"/>
    <lineage>
        <taxon>Bacteria</taxon>
        <taxon>Pseudomonadati</taxon>
        <taxon>Thermodesulfobacteriota</taxon>
        <taxon>Desulfovibrionia</taxon>
        <taxon>Desulfovibrionales</taxon>
        <taxon>Desulfovibrionaceae</taxon>
        <taxon>Halodesulfovibrio</taxon>
    </lineage>
</organism>
<dbReference type="Gene3D" id="3.90.245.10">
    <property type="entry name" value="Ribonucleoside hydrolase-like"/>
    <property type="match status" value="1"/>
</dbReference>
<dbReference type="PATRIC" id="fig|1560234.3.peg.2048"/>
<name>A0A1B7XL89_9BACT</name>
<evidence type="ECO:0000256" key="2">
    <source>
        <dbReference type="ARBA" id="ARBA00023295"/>
    </source>
</evidence>
<dbReference type="Proteomes" id="UP000091979">
    <property type="component" value="Unassembled WGS sequence"/>
</dbReference>
<comment type="caution">
    <text evidence="4">The sequence shown here is derived from an EMBL/GenBank/DDBJ whole genome shotgun (WGS) entry which is preliminary data.</text>
</comment>
<feature type="domain" description="Inosine/uridine-preferring nucleoside hydrolase" evidence="3">
    <location>
        <begin position="12"/>
        <end position="299"/>
    </location>
</feature>
<keyword evidence="5" id="KW-1185">Reference proteome</keyword>
<dbReference type="RefSeq" id="WP_066852391.1">
    <property type="nucleotide sequence ID" value="NZ_JXMS01000003.1"/>
</dbReference>
<proteinExistence type="predicted"/>
<keyword evidence="2" id="KW-0326">Glycosidase</keyword>
<dbReference type="Pfam" id="PF01156">
    <property type="entry name" value="IU_nuc_hydro"/>
    <property type="match status" value="1"/>
</dbReference>